<dbReference type="CDD" id="cd16442">
    <property type="entry name" value="BPL"/>
    <property type="match status" value="1"/>
</dbReference>
<dbReference type="EMBL" id="JADEVV010000064">
    <property type="protein sequence ID" value="MBE9255465.1"/>
    <property type="molecule type" value="Genomic_DNA"/>
</dbReference>
<name>A0ABR9VVS9_9SYNC</name>
<dbReference type="Pfam" id="PF03099">
    <property type="entry name" value="BPL_LplA_LipB"/>
    <property type="match status" value="1"/>
</dbReference>
<dbReference type="PROSITE" id="PS51733">
    <property type="entry name" value="BPL_LPL_CATALYTIC"/>
    <property type="match status" value="1"/>
</dbReference>
<sequence length="274" mass="29639">MAEISNVGDGDWLNQAWQQDHGQPLCLNRPDILSGLKIIAPACTDSTNQLLWDLRHQGYQPPLAAIAREQTAGRGQWGRSWQSPPGGLYLSLWLATHLPISHSPHLVLWSAWGIAYALVQHGIPVQLKWPNDLLLQGRKLAGIKTESKISGGIITAAIVGVGINWINPVPATGIALGPFCKAQSIQSVTNLTDLAEITLAGLTLGWHRYQSEGIGAIVADYLQLFAHRGREISLPQGMGIIESITPQGELVVVIDQRREIILPGTISLGYDQGG</sequence>
<keyword evidence="1 3" id="KW-0436">Ligase</keyword>
<organism evidence="3 4">
    <name type="scientific">Synechocystis salina LEGE 00031</name>
    <dbReference type="NCBI Taxonomy" id="1828736"/>
    <lineage>
        <taxon>Bacteria</taxon>
        <taxon>Bacillati</taxon>
        <taxon>Cyanobacteriota</taxon>
        <taxon>Cyanophyceae</taxon>
        <taxon>Synechococcales</taxon>
        <taxon>Merismopediaceae</taxon>
        <taxon>Synechocystis</taxon>
    </lineage>
</organism>
<dbReference type="GO" id="GO:0004077">
    <property type="term" value="F:biotin--[biotin carboxyl-carrier protein] ligase activity"/>
    <property type="evidence" value="ECO:0007669"/>
    <property type="project" value="UniProtKB-EC"/>
</dbReference>
<evidence type="ECO:0000256" key="1">
    <source>
        <dbReference type="ARBA" id="ARBA00022598"/>
    </source>
</evidence>
<dbReference type="SUPFAM" id="SSF55681">
    <property type="entry name" value="Class II aaRS and biotin synthetases"/>
    <property type="match status" value="1"/>
</dbReference>
<keyword evidence="4" id="KW-1185">Reference proteome</keyword>
<evidence type="ECO:0000259" key="2">
    <source>
        <dbReference type="PROSITE" id="PS51733"/>
    </source>
</evidence>
<proteinExistence type="predicted"/>
<reference evidence="3 4" key="1">
    <citation type="submission" date="2020-10" db="EMBL/GenBank/DDBJ databases">
        <authorList>
            <person name="Castelo-Branco R."/>
            <person name="Eusebio N."/>
            <person name="Adriana R."/>
            <person name="Vieira A."/>
            <person name="Brugerolle De Fraissinette N."/>
            <person name="Rezende De Castro R."/>
            <person name="Schneider M.P."/>
            <person name="Vasconcelos V."/>
            <person name="Leao P.N."/>
        </authorList>
    </citation>
    <scope>NUCLEOTIDE SEQUENCE [LARGE SCALE GENOMIC DNA]</scope>
    <source>
        <strain evidence="3 4">LEGE 00031</strain>
    </source>
</reference>
<evidence type="ECO:0000313" key="4">
    <source>
        <dbReference type="Proteomes" id="UP000658720"/>
    </source>
</evidence>
<dbReference type="RefSeq" id="WP_194020831.1">
    <property type="nucleotide sequence ID" value="NZ_JADEVV010000064.1"/>
</dbReference>
<protein>
    <submittedName>
        <fullName evidence="3">Biotin--[acetyl-CoA-carboxylase] ligase</fullName>
        <ecNumber evidence="3">6.3.4.15</ecNumber>
    </submittedName>
</protein>
<feature type="domain" description="BPL/LPL catalytic" evidence="2">
    <location>
        <begin position="27"/>
        <end position="218"/>
    </location>
</feature>
<dbReference type="InterPro" id="IPR045864">
    <property type="entry name" value="aa-tRNA-synth_II/BPL/LPL"/>
</dbReference>
<dbReference type="EC" id="6.3.4.15" evidence="3"/>
<dbReference type="Proteomes" id="UP000658720">
    <property type="component" value="Unassembled WGS sequence"/>
</dbReference>
<dbReference type="InterPro" id="IPR004143">
    <property type="entry name" value="BPL_LPL_catalytic"/>
</dbReference>
<dbReference type="PANTHER" id="PTHR12835:SF5">
    <property type="entry name" value="BIOTIN--PROTEIN LIGASE"/>
    <property type="match status" value="1"/>
</dbReference>
<evidence type="ECO:0000313" key="3">
    <source>
        <dbReference type="EMBL" id="MBE9255465.1"/>
    </source>
</evidence>
<dbReference type="NCBIfam" id="TIGR00121">
    <property type="entry name" value="birA_ligase"/>
    <property type="match status" value="1"/>
</dbReference>
<dbReference type="PANTHER" id="PTHR12835">
    <property type="entry name" value="BIOTIN PROTEIN LIGASE"/>
    <property type="match status" value="1"/>
</dbReference>
<dbReference type="InterPro" id="IPR004408">
    <property type="entry name" value="Biotin_CoA_COase_ligase"/>
</dbReference>
<comment type="caution">
    <text evidence="3">The sequence shown here is derived from an EMBL/GenBank/DDBJ whole genome shotgun (WGS) entry which is preliminary data.</text>
</comment>
<gene>
    <name evidence="3" type="ORF">IQ217_16800</name>
</gene>
<accession>A0ABR9VVS9</accession>
<dbReference type="Gene3D" id="3.30.930.10">
    <property type="entry name" value="Bira Bifunctional Protein, Domain 2"/>
    <property type="match status" value="1"/>
</dbReference>